<keyword evidence="6" id="KW-1185">Reference proteome</keyword>
<evidence type="ECO:0000259" key="4">
    <source>
        <dbReference type="SMART" id="SM00093"/>
    </source>
</evidence>
<dbReference type="SUPFAM" id="SSF56574">
    <property type="entry name" value="Serpins"/>
    <property type="match status" value="1"/>
</dbReference>
<reference evidence="5" key="1">
    <citation type="submission" date="2022-03" db="EMBL/GenBank/DDBJ databases">
        <authorList>
            <person name="Lindestad O."/>
        </authorList>
    </citation>
    <scope>NUCLEOTIDE SEQUENCE</scope>
</reference>
<gene>
    <name evidence="5" type="primary">jg24645</name>
    <name evidence="5" type="ORF">PAEG_LOCUS5293</name>
</gene>
<sequence length="332" mass="38346">MAYETLGATREQVSKVFSLTEERSEVVERFINLRTSVLVNNGVFINLLNFIFYDENFHVLPDSIKRLENDFRFISQRLNFGETNQAANAAMRTLKEYRVPLRTLIRTEDFVDSTMIMCNYLAFKAKWANPFNISNTMLVQYGNKTKKMMSMKGRLRSSNFDSLKATVTEVPYEGDGKYCMLLIRPQRGYSIKQVYGYLRKNSLKDVLVKLESDADEFGLKDVEVKLPRYATNSRVILNRPLFKMGLSDMFDSNFANFDNFADDKIYIYEIMHRVTVVITESETIVHTTTPAYSFNRAFPSEETAVAEPFVYFIIEKTTATILFGGSYSRISL</sequence>
<dbReference type="InterPro" id="IPR036186">
    <property type="entry name" value="Serpin_sf"/>
</dbReference>
<dbReference type="EMBL" id="CAKXAJ010018006">
    <property type="protein sequence ID" value="CAH2217382.1"/>
    <property type="molecule type" value="Genomic_DNA"/>
</dbReference>
<keyword evidence="2" id="KW-0722">Serine protease inhibitor</keyword>
<comment type="similarity">
    <text evidence="3">Belongs to the serpin family.</text>
</comment>
<dbReference type="Proteomes" id="UP000838756">
    <property type="component" value="Unassembled WGS sequence"/>
</dbReference>
<feature type="domain" description="Serpin" evidence="4">
    <location>
        <begin position="3"/>
        <end position="330"/>
    </location>
</feature>
<dbReference type="SMART" id="SM00093">
    <property type="entry name" value="SERPIN"/>
    <property type="match status" value="1"/>
</dbReference>
<dbReference type="PANTHER" id="PTHR11461:SF367">
    <property type="entry name" value="GH21475P-RELATED"/>
    <property type="match status" value="1"/>
</dbReference>
<dbReference type="Gene3D" id="2.30.39.10">
    <property type="entry name" value="Alpha-1-antitrypsin, domain 1"/>
    <property type="match status" value="1"/>
</dbReference>
<dbReference type="OrthoDB" id="671595at2759"/>
<proteinExistence type="inferred from homology"/>
<protein>
    <submittedName>
        <fullName evidence="5">Jg24645 protein</fullName>
    </submittedName>
</protein>
<name>A0A8S4QPS1_9NEOP</name>
<evidence type="ECO:0000313" key="5">
    <source>
        <dbReference type="EMBL" id="CAH2217382.1"/>
    </source>
</evidence>
<evidence type="ECO:0000256" key="3">
    <source>
        <dbReference type="RuleBase" id="RU000411"/>
    </source>
</evidence>
<dbReference type="InterPro" id="IPR042185">
    <property type="entry name" value="Serpin_sf_2"/>
</dbReference>
<evidence type="ECO:0000256" key="1">
    <source>
        <dbReference type="ARBA" id="ARBA00022690"/>
    </source>
</evidence>
<dbReference type="InterPro" id="IPR023796">
    <property type="entry name" value="Serpin_dom"/>
</dbReference>
<evidence type="ECO:0000256" key="2">
    <source>
        <dbReference type="ARBA" id="ARBA00022900"/>
    </source>
</evidence>
<dbReference type="GO" id="GO:0005615">
    <property type="term" value="C:extracellular space"/>
    <property type="evidence" value="ECO:0007669"/>
    <property type="project" value="InterPro"/>
</dbReference>
<organism evidence="5 6">
    <name type="scientific">Pararge aegeria aegeria</name>
    <dbReference type="NCBI Taxonomy" id="348720"/>
    <lineage>
        <taxon>Eukaryota</taxon>
        <taxon>Metazoa</taxon>
        <taxon>Ecdysozoa</taxon>
        <taxon>Arthropoda</taxon>
        <taxon>Hexapoda</taxon>
        <taxon>Insecta</taxon>
        <taxon>Pterygota</taxon>
        <taxon>Neoptera</taxon>
        <taxon>Endopterygota</taxon>
        <taxon>Lepidoptera</taxon>
        <taxon>Glossata</taxon>
        <taxon>Ditrysia</taxon>
        <taxon>Papilionoidea</taxon>
        <taxon>Nymphalidae</taxon>
        <taxon>Satyrinae</taxon>
        <taxon>Satyrini</taxon>
        <taxon>Parargina</taxon>
        <taxon>Pararge</taxon>
    </lineage>
</organism>
<keyword evidence="1" id="KW-0646">Protease inhibitor</keyword>
<dbReference type="InterPro" id="IPR000215">
    <property type="entry name" value="Serpin_fam"/>
</dbReference>
<dbReference type="InterPro" id="IPR042178">
    <property type="entry name" value="Serpin_sf_1"/>
</dbReference>
<evidence type="ECO:0000313" key="6">
    <source>
        <dbReference type="Proteomes" id="UP000838756"/>
    </source>
</evidence>
<accession>A0A8S4QPS1</accession>
<comment type="caution">
    <text evidence="5">The sequence shown here is derived from an EMBL/GenBank/DDBJ whole genome shotgun (WGS) entry which is preliminary data.</text>
</comment>
<dbReference type="Pfam" id="PF00079">
    <property type="entry name" value="Serpin"/>
    <property type="match status" value="1"/>
</dbReference>
<dbReference type="Gene3D" id="3.30.497.10">
    <property type="entry name" value="Antithrombin, subunit I, domain 2"/>
    <property type="match status" value="1"/>
</dbReference>
<dbReference type="PANTHER" id="PTHR11461">
    <property type="entry name" value="SERINE PROTEASE INHIBITOR, SERPIN"/>
    <property type="match status" value="1"/>
</dbReference>
<dbReference type="GO" id="GO:0004867">
    <property type="term" value="F:serine-type endopeptidase inhibitor activity"/>
    <property type="evidence" value="ECO:0007669"/>
    <property type="project" value="UniProtKB-KW"/>
</dbReference>
<dbReference type="AlphaFoldDB" id="A0A8S4QPS1"/>